<dbReference type="Proteomes" id="UP000593567">
    <property type="component" value="Unassembled WGS sequence"/>
</dbReference>
<keyword evidence="2" id="KW-1185">Reference proteome</keyword>
<gene>
    <name evidence="1" type="ORF">EB796_010628</name>
</gene>
<dbReference type="EMBL" id="VXIV02001641">
    <property type="protein sequence ID" value="KAF6031059.1"/>
    <property type="molecule type" value="Genomic_DNA"/>
</dbReference>
<protein>
    <submittedName>
        <fullName evidence="1">Uncharacterized protein</fullName>
    </submittedName>
</protein>
<dbReference type="AlphaFoldDB" id="A0A7J7JXC5"/>
<accession>A0A7J7JXC5</accession>
<sequence>MTDYLHLVSEKLSKINPEVAGRSKPILLQVRSTPVVSDQTAPGPSSPELHKEVNYESSKDSHSLDLECDTLALILQMDSFDSGVELKPVPEFVISAINRLCDKNKIEDATWYQSSKSENKIIVLGRGIQEVKAHLEKEAEEIQGFLFQFVESGPLHTTQCTANWKIEKEEKGEHQLATCNLLLAGDNEEEEQPYVLTVAHVSLTRAECKWLLRPENVLSLDSVKDNLSKRASAQQYHLIQCSSNNNGPSYALQHPALLCYRHYYYESKTTEDKNLKAQADQPLKFVKILECNMEHVEKMIEMKMQVFVGTHSTPYRIRKSLSSLPSYSRASAYHLAFEADFQSSCNDLGEKLKEGDSGSIVYSKNGEKKYALGIFIGTYEGEKETEEIVYQAVLLHQALKDLKQDYDFAKLEIHPIQVG</sequence>
<proteinExistence type="predicted"/>
<reference evidence="1" key="1">
    <citation type="submission" date="2020-06" db="EMBL/GenBank/DDBJ databases">
        <title>Draft genome of Bugula neritina, a colonial animal packing powerful symbionts and potential medicines.</title>
        <authorList>
            <person name="Rayko M."/>
        </authorList>
    </citation>
    <scope>NUCLEOTIDE SEQUENCE [LARGE SCALE GENOMIC DNA]</scope>
    <source>
        <strain evidence="1">Kwan_BN1</strain>
    </source>
</reference>
<evidence type="ECO:0000313" key="2">
    <source>
        <dbReference type="Proteomes" id="UP000593567"/>
    </source>
</evidence>
<organism evidence="1 2">
    <name type="scientific">Bugula neritina</name>
    <name type="common">Brown bryozoan</name>
    <name type="synonym">Sertularia neritina</name>
    <dbReference type="NCBI Taxonomy" id="10212"/>
    <lineage>
        <taxon>Eukaryota</taxon>
        <taxon>Metazoa</taxon>
        <taxon>Spiralia</taxon>
        <taxon>Lophotrochozoa</taxon>
        <taxon>Bryozoa</taxon>
        <taxon>Gymnolaemata</taxon>
        <taxon>Cheilostomatida</taxon>
        <taxon>Flustrina</taxon>
        <taxon>Buguloidea</taxon>
        <taxon>Bugulidae</taxon>
        <taxon>Bugula</taxon>
    </lineage>
</organism>
<comment type="caution">
    <text evidence="1">The sequence shown here is derived from an EMBL/GenBank/DDBJ whole genome shotgun (WGS) entry which is preliminary data.</text>
</comment>
<name>A0A7J7JXC5_BUGNE</name>
<evidence type="ECO:0000313" key="1">
    <source>
        <dbReference type="EMBL" id="KAF6031059.1"/>
    </source>
</evidence>